<name>A0A9D1I3F8_9FIRM</name>
<dbReference type="AlphaFoldDB" id="A0A9D1I3F8"/>
<organism evidence="1 2">
    <name type="scientific">Candidatus Fimisoma avicola</name>
    <dbReference type="NCBI Taxonomy" id="2840826"/>
    <lineage>
        <taxon>Bacteria</taxon>
        <taxon>Bacillati</taxon>
        <taxon>Bacillota</taxon>
        <taxon>Clostridia</taxon>
        <taxon>Eubacteriales</taxon>
        <taxon>Candidatus Fimisoma</taxon>
    </lineage>
</organism>
<dbReference type="EMBL" id="DVMO01000070">
    <property type="protein sequence ID" value="HIU27661.1"/>
    <property type="molecule type" value="Genomic_DNA"/>
</dbReference>
<dbReference type="Proteomes" id="UP000824091">
    <property type="component" value="Unassembled WGS sequence"/>
</dbReference>
<accession>A0A9D1I3F8</accession>
<evidence type="ECO:0000313" key="1">
    <source>
        <dbReference type="EMBL" id="HIU27661.1"/>
    </source>
</evidence>
<comment type="caution">
    <text evidence="1">The sequence shown here is derived from an EMBL/GenBank/DDBJ whole genome shotgun (WGS) entry which is preliminary data.</text>
</comment>
<proteinExistence type="predicted"/>
<sequence length="50" mass="5599">NILPLTEFEYIMFTSKAGTAFERPDILADPTVIWMAGEVNINEKDGDLLV</sequence>
<protein>
    <submittedName>
        <fullName evidence="1">Uncharacterized protein</fullName>
    </submittedName>
</protein>
<feature type="non-terminal residue" evidence="1">
    <location>
        <position position="1"/>
    </location>
</feature>
<reference evidence="1" key="1">
    <citation type="submission" date="2020-10" db="EMBL/GenBank/DDBJ databases">
        <authorList>
            <person name="Gilroy R."/>
        </authorList>
    </citation>
    <scope>NUCLEOTIDE SEQUENCE</scope>
    <source>
        <strain evidence="1">11300</strain>
    </source>
</reference>
<evidence type="ECO:0000313" key="2">
    <source>
        <dbReference type="Proteomes" id="UP000824091"/>
    </source>
</evidence>
<reference evidence="1" key="2">
    <citation type="journal article" date="2021" name="PeerJ">
        <title>Extensive microbial diversity within the chicken gut microbiome revealed by metagenomics and culture.</title>
        <authorList>
            <person name="Gilroy R."/>
            <person name="Ravi A."/>
            <person name="Getino M."/>
            <person name="Pursley I."/>
            <person name="Horton D.L."/>
            <person name="Alikhan N.F."/>
            <person name="Baker D."/>
            <person name="Gharbi K."/>
            <person name="Hall N."/>
            <person name="Watson M."/>
            <person name="Adriaenssens E.M."/>
            <person name="Foster-Nyarko E."/>
            <person name="Jarju S."/>
            <person name="Secka A."/>
            <person name="Antonio M."/>
            <person name="Oren A."/>
            <person name="Chaudhuri R.R."/>
            <person name="La Ragione R."/>
            <person name="Hildebrand F."/>
            <person name="Pallen M.J."/>
        </authorList>
    </citation>
    <scope>NUCLEOTIDE SEQUENCE</scope>
    <source>
        <strain evidence="1">11300</strain>
    </source>
</reference>
<gene>
    <name evidence="1" type="ORF">IAD16_04730</name>
</gene>